<organism evidence="1 2">
    <name type="scientific">Prevotella disiens DNF00882</name>
    <dbReference type="NCBI Taxonomy" id="1401075"/>
    <lineage>
        <taxon>Bacteria</taxon>
        <taxon>Pseudomonadati</taxon>
        <taxon>Bacteroidota</taxon>
        <taxon>Bacteroidia</taxon>
        <taxon>Bacteroidales</taxon>
        <taxon>Prevotellaceae</taxon>
        <taxon>Prevotella</taxon>
    </lineage>
</organism>
<dbReference type="EMBL" id="JRNR01000170">
    <property type="protein sequence ID" value="KGF46104.1"/>
    <property type="molecule type" value="Genomic_DNA"/>
</dbReference>
<evidence type="ECO:0000313" key="2">
    <source>
        <dbReference type="Proteomes" id="UP000029538"/>
    </source>
</evidence>
<protein>
    <submittedName>
        <fullName evidence="1">Uncharacterized protein</fullName>
    </submittedName>
</protein>
<dbReference type="AlphaFoldDB" id="A0A096CLA9"/>
<proteinExistence type="predicted"/>
<dbReference type="Proteomes" id="UP000029538">
    <property type="component" value="Unassembled WGS sequence"/>
</dbReference>
<evidence type="ECO:0000313" key="1">
    <source>
        <dbReference type="EMBL" id="KGF46104.1"/>
    </source>
</evidence>
<reference evidence="1 2" key="1">
    <citation type="submission" date="2014-07" db="EMBL/GenBank/DDBJ databases">
        <authorList>
            <person name="McCorrison J."/>
            <person name="Sanka R."/>
            <person name="Torralba M."/>
            <person name="Gillis M."/>
            <person name="Haft D.H."/>
            <person name="Methe B."/>
            <person name="Sutton G."/>
            <person name="Nelson K.E."/>
        </authorList>
    </citation>
    <scope>NUCLEOTIDE SEQUENCE [LARGE SCALE GENOMIC DNA]</scope>
    <source>
        <strain evidence="1 2">DNF00882</strain>
    </source>
</reference>
<accession>A0A096CLA9</accession>
<comment type="caution">
    <text evidence="1">The sequence shown here is derived from an EMBL/GenBank/DDBJ whole genome shotgun (WGS) entry which is preliminary data.</text>
</comment>
<gene>
    <name evidence="1" type="ORF">HMPREF0654_11945</name>
</gene>
<name>A0A096CLA9_9BACT</name>
<sequence>MEVISRSRHPKRVDTSIVSTLDIGKVCLCPTNSVFADKDPCPTGELNYSKVVITKRKDNE</sequence>